<dbReference type="SMART" id="SM00086">
    <property type="entry name" value="PAC"/>
    <property type="match status" value="1"/>
</dbReference>
<dbReference type="AlphaFoldDB" id="A0A3A6PQD3"/>
<dbReference type="Gene3D" id="3.30.450.20">
    <property type="entry name" value="PAS domain"/>
    <property type="match status" value="1"/>
</dbReference>
<keyword evidence="8" id="KW-1133">Transmembrane helix</keyword>
<feature type="transmembrane region" description="Helical" evidence="8">
    <location>
        <begin position="107"/>
        <end position="129"/>
    </location>
</feature>
<proteinExistence type="predicted"/>
<evidence type="ECO:0000259" key="10">
    <source>
        <dbReference type="PROSITE" id="PS50112"/>
    </source>
</evidence>
<keyword evidence="8" id="KW-0472">Membrane</keyword>
<dbReference type="Proteomes" id="UP000276588">
    <property type="component" value="Unassembled WGS sequence"/>
</dbReference>
<evidence type="ECO:0000259" key="11">
    <source>
        <dbReference type="PROSITE" id="PS50113"/>
    </source>
</evidence>
<dbReference type="EMBL" id="QKNY01000013">
    <property type="protein sequence ID" value="RJX42703.1"/>
    <property type="molecule type" value="Genomic_DNA"/>
</dbReference>
<evidence type="ECO:0000256" key="3">
    <source>
        <dbReference type="ARBA" id="ARBA00022741"/>
    </source>
</evidence>
<dbReference type="InterPro" id="IPR004358">
    <property type="entry name" value="Sig_transdc_His_kin-like_C"/>
</dbReference>
<evidence type="ECO:0000256" key="5">
    <source>
        <dbReference type="ARBA" id="ARBA00022840"/>
    </source>
</evidence>
<dbReference type="InterPro" id="IPR000700">
    <property type="entry name" value="PAS-assoc_C"/>
</dbReference>
<dbReference type="PROSITE" id="PS50109">
    <property type="entry name" value="HIS_KIN"/>
    <property type="match status" value="1"/>
</dbReference>
<evidence type="ECO:0000313" key="12">
    <source>
        <dbReference type="EMBL" id="RJX42703.1"/>
    </source>
</evidence>
<dbReference type="PROSITE" id="PS50113">
    <property type="entry name" value="PAC"/>
    <property type="match status" value="1"/>
</dbReference>
<feature type="region of interest" description="Disordered" evidence="7">
    <location>
        <begin position="864"/>
        <end position="911"/>
    </location>
</feature>
<dbReference type="GO" id="GO:0016301">
    <property type="term" value="F:kinase activity"/>
    <property type="evidence" value="ECO:0007669"/>
    <property type="project" value="UniProtKB-KW"/>
</dbReference>
<sequence length="911" mass="97373">MVVSDPLSIRGVYVLAFGLAAVICLAGTVGVRSLSHPDIRRGLGGLLGLSGLWSLFTAAQLATPSPLAQRIFHLGGLIAGLSTIVAWVVFAAAYTGRSYHRQRSFQIGSALLLAIVIGIKLTNPIHGLYYTTTAATTPFSYLQFNYGAIHWFVTGIVYTIAFVGFGWLFESFERSDSRPTVLYILVAVTGVPLIPYLVSPSVDPLLGINYEPLGVAVFAVGILQYARTEFANHSSPGLSTLADSVAVGGLVLDSSATVIAYNDEATTILDRETIPRRPLAAIDDGLASIPSGETGHRTYTVAGRERTYEVTRSPIDDEVIAEEILTLKDVTRVTRIERLVRLNRDLTDALLESPAPWELIQRVPERMAEVGAYDLVWLVPVAAADSTAADSSLSADGGPADHPGGRQFRTDADPVAGVVAGDATDYAEWVADDIPEAEPVIDAATTAAASHVAVDEADAAWSGRAADHDITDSLAVPVVFDNQQAFVLGVYTTAPTGFDAVEREVIEEIGESIPQVVSTIETHEEALQYEEAMKHAGVAISITDSDGVIQYVNPAFEELTGYSAAEAVGSTHSILKSGEMSETHYEQLWDTITGGDIFEKQVINRTKDGDRYILQETVSPVTNDDGEPEAYVAVQFDITDKLLREQRLEVLNRVLRHNLRASVNVITGQTGLLEDRIQEAIGEDALPAAIEDSLQTIRDRVEHVHSQAETAREIEAVLGDNPAEQTWESVETLCETATETAAAFGASCVCDVDGDIDDRRVDGEVTRIIEELVENAILHHDDQPSAVEVRVTLSVAGDDLLLTVADDGPGLSEQELVVVEEGAEDPLRHGSGLGLWMVNWLAIACGGSISATTGDSGTTISVRVPLRDTEGASTATDPGVDAGWAAETGASDTERMPADGTDPDDHPTEGL</sequence>
<evidence type="ECO:0000256" key="2">
    <source>
        <dbReference type="ARBA" id="ARBA00022679"/>
    </source>
</evidence>
<dbReference type="InterPro" id="IPR035965">
    <property type="entry name" value="PAS-like_dom_sf"/>
</dbReference>
<keyword evidence="8" id="KW-0812">Transmembrane</keyword>
<dbReference type="InterPro" id="IPR036890">
    <property type="entry name" value="HATPase_C_sf"/>
</dbReference>
<keyword evidence="5" id="KW-0067">ATP-binding</keyword>
<protein>
    <recommendedName>
        <fullName evidence="14">PAS domain S-box-containing protein</fullName>
    </recommendedName>
</protein>
<dbReference type="CDD" id="cd00130">
    <property type="entry name" value="PAS"/>
    <property type="match status" value="1"/>
</dbReference>
<dbReference type="Pfam" id="PF16927">
    <property type="entry name" value="HisKA_7TM"/>
    <property type="match status" value="1"/>
</dbReference>
<feature type="transmembrane region" description="Helical" evidence="8">
    <location>
        <begin position="74"/>
        <end position="95"/>
    </location>
</feature>
<dbReference type="InterPro" id="IPR013767">
    <property type="entry name" value="PAS_fold"/>
</dbReference>
<dbReference type="SMART" id="SM00387">
    <property type="entry name" value="HATPase_c"/>
    <property type="match status" value="1"/>
</dbReference>
<dbReference type="SMART" id="SM00091">
    <property type="entry name" value="PAS"/>
    <property type="match status" value="1"/>
</dbReference>
<evidence type="ECO:0000256" key="1">
    <source>
        <dbReference type="ARBA" id="ARBA00022553"/>
    </source>
</evidence>
<dbReference type="PROSITE" id="PS50112">
    <property type="entry name" value="PAS"/>
    <property type="match status" value="1"/>
</dbReference>
<evidence type="ECO:0000256" key="6">
    <source>
        <dbReference type="ARBA" id="ARBA00023012"/>
    </source>
</evidence>
<evidence type="ECO:0000259" key="9">
    <source>
        <dbReference type="PROSITE" id="PS50109"/>
    </source>
</evidence>
<dbReference type="Pfam" id="PF00989">
    <property type="entry name" value="PAS"/>
    <property type="match status" value="1"/>
</dbReference>
<keyword evidence="1" id="KW-0597">Phosphoprotein</keyword>
<feature type="transmembrane region" description="Helical" evidence="8">
    <location>
        <begin position="43"/>
        <end position="62"/>
    </location>
</feature>
<dbReference type="SUPFAM" id="SSF55785">
    <property type="entry name" value="PYP-like sensor domain (PAS domain)"/>
    <property type="match status" value="1"/>
</dbReference>
<dbReference type="InterPro" id="IPR000014">
    <property type="entry name" value="PAS"/>
</dbReference>
<dbReference type="NCBIfam" id="TIGR00229">
    <property type="entry name" value="sensory_box"/>
    <property type="match status" value="1"/>
</dbReference>
<evidence type="ECO:0008006" key="14">
    <source>
        <dbReference type="Google" id="ProtNLM"/>
    </source>
</evidence>
<keyword evidence="2" id="KW-0808">Transferase</keyword>
<evidence type="ECO:0000313" key="13">
    <source>
        <dbReference type="Proteomes" id="UP000276588"/>
    </source>
</evidence>
<gene>
    <name evidence="12" type="ORF">DM826_08380</name>
</gene>
<dbReference type="PRINTS" id="PR00344">
    <property type="entry name" value="BCTRLSENSOR"/>
</dbReference>
<reference evidence="12 13" key="1">
    <citation type="submission" date="2018-06" db="EMBL/GenBank/DDBJ databases">
        <title>Halonotius sp. F13-13 a new haloarchaeeon isolated from a solar saltern from Isla Cristina, Huelva, Spain.</title>
        <authorList>
            <person name="Duran-Viseras A."/>
            <person name="Sanchez-Porro C."/>
            <person name="Ventosa A."/>
        </authorList>
    </citation>
    <scope>NUCLEOTIDE SEQUENCE [LARGE SCALE GENOMIC DNA]</scope>
    <source>
        <strain evidence="12 13">F13-13</strain>
    </source>
</reference>
<dbReference type="InterPro" id="IPR005467">
    <property type="entry name" value="His_kinase_dom"/>
</dbReference>
<dbReference type="SUPFAM" id="SSF55874">
    <property type="entry name" value="ATPase domain of HSP90 chaperone/DNA topoisomerase II/histidine kinase"/>
    <property type="match status" value="1"/>
</dbReference>
<feature type="compositionally biased region" description="Low complexity" evidence="7">
    <location>
        <begin position="389"/>
        <end position="401"/>
    </location>
</feature>
<evidence type="ECO:0000256" key="7">
    <source>
        <dbReference type="SAM" id="MobiDB-lite"/>
    </source>
</evidence>
<dbReference type="InterPro" id="IPR031621">
    <property type="entry name" value="HisKA_7TM"/>
</dbReference>
<dbReference type="GO" id="GO:0006355">
    <property type="term" value="P:regulation of DNA-templated transcription"/>
    <property type="evidence" value="ECO:0007669"/>
    <property type="project" value="InterPro"/>
</dbReference>
<keyword evidence="4" id="KW-0418">Kinase</keyword>
<dbReference type="Gene3D" id="3.30.565.10">
    <property type="entry name" value="Histidine kinase-like ATPase, C-terminal domain"/>
    <property type="match status" value="1"/>
</dbReference>
<keyword evidence="3" id="KW-0547">Nucleotide-binding</keyword>
<feature type="compositionally biased region" description="Basic and acidic residues" evidence="7">
    <location>
        <begin position="892"/>
        <end position="911"/>
    </location>
</feature>
<feature type="domain" description="Histidine kinase" evidence="9">
    <location>
        <begin position="764"/>
        <end position="868"/>
    </location>
</feature>
<feature type="region of interest" description="Disordered" evidence="7">
    <location>
        <begin position="389"/>
        <end position="411"/>
    </location>
</feature>
<dbReference type="GO" id="GO:0005524">
    <property type="term" value="F:ATP binding"/>
    <property type="evidence" value="ECO:0007669"/>
    <property type="project" value="UniProtKB-KW"/>
</dbReference>
<keyword evidence="6" id="KW-0902">Two-component regulatory system</keyword>
<dbReference type="GO" id="GO:0000160">
    <property type="term" value="P:phosphorelay signal transduction system"/>
    <property type="evidence" value="ECO:0007669"/>
    <property type="project" value="UniProtKB-KW"/>
</dbReference>
<feature type="transmembrane region" description="Helical" evidence="8">
    <location>
        <begin position="181"/>
        <end position="198"/>
    </location>
</feature>
<dbReference type="PANTHER" id="PTHR43065">
    <property type="entry name" value="SENSOR HISTIDINE KINASE"/>
    <property type="match status" value="1"/>
</dbReference>
<dbReference type="InterPro" id="IPR001610">
    <property type="entry name" value="PAC"/>
</dbReference>
<comment type="caution">
    <text evidence="12">The sequence shown here is derived from an EMBL/GenBank/DDBJ whole genome shotgun (WGS) entry which is preliminary data.</text>
</comment>
<dbReference type="InterPro" id="IPR003594">
    <property type="entry name" value="HATPase_dom"/>
</dbReference>
<keyword evidence="13" id="KW-1185">Reference proteome</keyword>
<feature type="domain" description="PAC" evidence="11">
    <location>
        <begin position="596"/>
        <end position="650"/>
    </location>
</feature>
<feature type="domain" description="PAS" evidence="10">
    <location>
        <begin position="525"/>
        <end position="569"/>
    </location>
</feature>
<feature type="transmembrane region" description="Helical" evidence="8">
    <location>
        <begin position="149"/>
        <end position="169"/>
    </location>
</feature>
<evidence type="ECO:0000256" key="8">
    <source>
        <dbReference type="SAM" id="Phobius"/>
    </source>
</evidence>
<organism evidence="12 13">
    <name type="scientific">Halonotius aquaticus</name>
    <dbReference type="NCBI Taxonomy" id="2216978"/>
    <lineage>
        <taxon>Archaea</taxon>
        <taxon>Methanobacteriati</taxon>
        <taxon>Methanobacteriota</taxon>
        <taxon>Stenosarchaea group</taxon>
        <taxon>Halobacteria</taxon>
        <taxon>Halobacteriales</taxon>
        <taxon>Haloferacaceae</taxon>
        <taxon>Halonotius</taxon>
    </lineage>
</organism>
<evidence type="ECO:0000256" key="4">
    <source>
        <dbReference type="ARBA" id="ARBA00022777"/>
    </source>
</evidence>
<accession>A0A3A6PQD3</accession>
<name>A0A3A6PQD3_9EURY</name>
<dbReference type="Pfam" id="PF02518">
    <property type="entry name" value="HATPase_c"/>
    <property type="match status" value="1"/>
</dbReference>
<feature type="transmembrane region" description="Helical" evidence="8">
    <location>
        <begin position="12"/>
        <end position="31"/>
    </location>
</feature>